<protein>
    <submittedName>
        <fullName evidence="3">LysM peptidoglycan-binding domain-containing protein</fullName>
    </submittedName>
</protein>
<dbReference type="RefSeq" id="WP_251776349.1">
    <property type="nucleotide sequence ID" value="NZ_JAMKFE010000001.1"/>
</dbReference>
<dbReference type="Gene3D" id="3.10.350.10">
    <property type="entry name" value="LysM domain"/>
    <property type="match status" value="1"/>
</dbReference>
<gene>
    <name evidence="3" type="ORF">M8A51_01520</name>
</gene>
<name>A0ABT0YHL0_9BURK</name>
<keyword evidence="4" id="KW-1185">Reference proteome</keyword>
<dbReference type="Pfam" id="PF01476">
    <property type="entry name" value="LysM"/>
    <property type="match status" value="1"/>
</dbReference>
<dbReference type="InterPro" id="IPR020012">
    <property type="entry name" value="LysM_FimV"/>
</dbReference>
<proteinExistence type="predicted"/>
<feature type="region of interest" description="Disordered" evidence="1">
    <location>
        <begin position="430"/>
        <end position="452"/>
    </location>
</feature>
<feature type="domain" description="LysM" evidence="2">
    <location>
        <begin position="189"/>
        <end position="244"/>
    </location>
</feature>
<dbReference type="EMBL" id="JAMKFE010000001">
    <property type="protein sequence ID" value="MCM5678207.1"/>
    <property type="molecule type" value="Genomic_DNA"/>
</dbReference>
<dbReference type="NCBIfam" id="TIGR03505">
    <property type="entry name" value="FimV_core"/>
    <property type="match status" value="1"/>
</dbReference>
<dbReference type="InterPro" id="IPR036779">
    <property type="entry name" value="LysM_dom_sf"/>
</dbReference>
<feature type="compositionally biased region" description="Basic and acidic residues" evidence="1">
    <location>
        <begin position="288"/>
        <end position="305"/>
    </location>
</feature>
<feature type="compositionally biased region" description="Low complexity" evidence="1">
    <location>
        <begin position="430"/>
        <end position="442"/>
    </location>
</feature>
<dbReference type="InterPro" id="IPR020011">
    <property type="entry name" value="FimV_C"/>
</dbReference>
<feature type="region of interest" description="Disordered" evidence="1">
    <location>
        <begin position="280"/>
        <end position="355"/>
    </location>
</feature>
<dbReference type="Gene3D" id="1.20.58.2200">
    <property type="match status" value="1"/>
</dbReference>
<dbReference type="InterPro" id="IPR038440">
    <property type="entry name" value="FimV_C_sf"/>
</dbReference>
<sequence length="849" mass="87916">MFLAAGNAAALGLGRLTVQSALGENLRAEIDVTSLTPEEEANFRARIAAPDAYRAAGVEYNQALPGAQITLERRTDGRPYLRIRSDRVVQEPFVDVILELSWASGRLVREYTLLLDPPTTRQAAAPAAPPAMSSQAPAPRAAAPAQAPAAAPAARAPAPAPAAAAAPAPAERRQTARSEASPSGADEIDEYTVRRGDTLYGIASRVQRSGVSLDQMLVSLYRANPQAFIGDNMNRLKSGTVLNVPGAEQAQSVSQAEARQVIQAQSADFAAYRQRLAGAVPDAGTSEPSREASGKVEAAIEDRKAAAAPSPDRLTLSKGGVAAAAKGPTPEERIAKERERREAETRVAELSRNLDDLKKMAPAASAPAAAPAPAPAAPAAPSVQVPVAAPVVPAPASAPSTTVAEAPASAPAMEAPAASVAEASAPEIADAASVPASAPAAVEPQPRPPVAAREEPGMLDELLENPLVLPAAGGLVALLLGFGFYRLRAKSKKDSGETSFLESRLQPDSFFGASGGQRIDTKDASGAPSSLSYSLSQLDAIGDVDPVAEADVYLAYGRDLQAEEILKEAMRANPDRLAIRTKLLEVYAKRRDTKGFELLATQLYGLTGGEGEDWARAQELGQQIDPENTLYKPGGAPAEAKFAEGRAEPLGASTMPQSIMPTPSKFEDPADAGIDLDLDLPLGNTPAAPPMDPDVTKPFNAPPAAELPALDALDFSTPAPAPASAGVQDLDMAFDLPDVAAPAPAPAAGPSSKAMEFDLGGISLDLDGVKEAALNFGSPRSQPGGLDELADLDLGGGEAGDPLARKLELAEEFRQIGDREGARELLQEVVTKSSGALKAKAETMLAELV</sequence>
<dbReference type="PROSITE" id="PS51782">
    <property type="entry name" value="LYSM"/>
    <property type="match status" value="1"/>
</dbReference>
<feature type="region of interest" description="Disordered" evidence="1">
    <location>
        <begin position="121"/>
        <end position="190"/>
    </location>
</feature>
<dbReference type="NCBIfam" id="TIGR03504">
    <property type="entry name" value="FimV_Cterm"/>
    <property type="match status" value="1"/>
</dbReference>
<organism evidence="3 4">
    <name type="scientific">Caldimonas mangrovi</name>
    <dbReference type="NCBI Taxonomy" id="2944811"/>
    <lineage>
        <taxon>Bacteria</taxon>
        <taxon>Pseudomonadati</taxon>
        <taxon>Pseudomonadota</taxon>
        <taxon>Betaproteobacteria</taxon>
        <taxon>Burkholderiales</taxon>
        <taxon>Sphaerotilaceae</taxon>
        <taxon>Caldimonas</taxon>
    </lineage>
</organism>
<reference evidence="3" key="1">
    <citation type="submission" date="2022-05" db="EMBL/GenBank/DDBJ databases">
        <title>Schlegelella sp. nov., isolated from mangrove soil.</title>
        <authorList>
            <person name="Liu Y."/>
            <person name="Ge X."/>
            <person name="Liu W."/>
        </authorList>
    </citation>
    <scope>NUCLEOTIDE SEQUENCE</scope>
    <source>
        <strain evidence="3">S2-27</strain>
    </source>
</reference>
<dbReference type="Pfam" id="PF25800">
    <property type="entry name" value="FimV_N"/>
    <property type="match status" value="1"/>
</dbReference>
<comment type="caution">
    <text evidence="3">The sequence shown here is derived from an EMBL/GenBank/DDBJ whole genome shotgun (WGS) entry which is preliminary data.</text>
</comment>
<dbReference type="InterPro" id="IPR018392">
    <property type="entry name" value="LysM"/>
</dbReference>
<dbReference type="Proteomes" id="UP001165541">
    <property type="component" value="Unassembled WGS sequence"/>
</dbReference>
<dbReference type="CDD" id="cd00118">
    <property type="entry name" value="LysM"/>
    <property type="match status" value="1"/>
</dbReference>
<evidence type="ECO:0000313" key="4">
    <source>
        <dbReference type="Proteomes" id="UP001165541"/>
    </source>
</evidence>
<feature type="compositionally biased region" description="Low complexity" evidence="1">
    <location>
        <begin position="123"/>
        <end position="169"/>
    </location>
</feature>
<accession>A0ABT0YHL0</accession>
<evidence type="ECO:0000259" key="2">
    <source>
        <dbReference type="PROSITE" id="PS51782"/>
    </source>
</evidence>
<evidence type="ECO:0000313" key="3">
    <source>
        <dbReference type="EMBL" id="MCM5678207.1"/>
    </source>
</evidence>
<dbReference type="InterPro" id="IPR057840">
    <property type="entry name" value="FimV_N"/>
</dbReference>
<evidence type="ECO:0000256" key="1">
    <source>
        <dbReference type="SAM" id="MobiDB-lite"/>
    </source>
</evidence>
<feature type="compositionally biased region" description="Basic and acidic residues" evidence="1">
    <location>
        <begin position="329"/>
        <end position="355"/>
    </location>
</feature>